<reference evidence="2" key="1">
    <citation type="submission" date="2013-12" db="EMBL/GenBank/DDBJ databases">
        <title>The Genome Sequence of Aphanomyces invadans NJM9701.</title>
        <authorList>
            <consortium name="The Broad Institute Genomics Platform"/>
            <person name="Russ C."/>
            <person name="Tyler B."/>
            <person name="van West P."/>
            <person name="Dieguez-Uribeondo J."/>
            <person name="Young S.K."/>
            <person name="Zeng Q."/>
            <person name="Gargeya S."/>
            <person name="Fitzgerald M."/>
            <person name="Abouelleil A."/>
            <person name="Alvarado L."/>
            <person name="Chapman S.B."/>
            <person name="Gainer-Dewar J."/>
            <person name="Goldberg J."/>
            <person name="Griggs A."/>
            <person name="Gujja S."/>
            <person name="Hansen M."/>
            <person name="Howarth C."/>
            <person name="Imamovic A."/>
            <person name="Ireland A."/>
            <person name="Larimer J."/>
            <person name="McCowan C."/>
            <person name="Murphy C."/>
            <person name="Pearson M."/>
            <person name="Poon T.W."/>
            <person name="Priest M."/>
            <person name="Roberts A."/>
            <person name="Saif S."/>
            <person name="Shea T."/>
            <person name="Sykes S."/>
            <person name="Wortman J."/>
            <person name="Nusbaum C."/>
            <person name="Birren B."/>
        </authorList>
    </citation>
    <scope>NUCLEOTIDE SEQUENCE [LARGE SCALE GENOMIC DNA]</scope>
    <source>
        <strain evidence="2">NJM9701</strain>
    </source>
</reference>
<protein>
    <submittedName>
        <fullName evidence="2">Uncharacterized protein</fullName>
    </submittedName>
</protein>
<keyword evidence="1" id="KW-0812">Transmembrane</keyword>
<organism evidence="2">
    <name type="scientific">Aphanomyces invadans</name>
    <dbReference type="NCBI Taxonomy" id="157072"/>
    <lineage>
        <taxon>Eukaryota</taxon>
        <taxon>Sar</taxon>
        <taxon>Stramenopiles</taxon>
        <taxon>Oomycota</taxon>
        <taxon>Saprolegniomycetes</taxon>
        <taxon>Saprolegniales</taxon>
        <taxon>Verrucalvaceae</taxon>
        <taxon>Aphanomyces</taxon>
    </lineage>
</organism>
<feature type="transmembrane region" description="Helical" evidence="1">
    <location>
        <begin position="188"/>
        <end position="207"/>
    </location>
</feature>
<dbReference type="EMBL" id="KI913987">
    <property type="protein sequence ID" value="ETV94035.1"/>
    <property type="molecule type" value="Genomic_DNA"/>
</dbReference>
<dbReference type="AlphaFoldDB" id="A0A024TIP3"/>
<dbReference type="VEuPathDB" id="FungiDB:H310_12079"/>
<keyword evidence="1" id="KW-1133">Transmembrane helix</keyword>
<dbReference type="OrthoDB" id="68630at2759"/>
<evidence type="ECO:0000256" key="1">
    <source>
        <dbReference type="SAM" id="Phobius"/>
    </source>
</evidence>
<feature type="transmembrane region" description="Helical" evidence="1">
    <location>
        <begin position="74"/>
        <end position="90"/>
    </location>
</feature>
<dbReference type="STRING" id="157072.A0A024TIP3"/>
<gene>
    <name evidence="2" type="ORF">H310_12079</name>
</gene>
<feature type="transmembrane region" description="Helical" evidence="1">
    <location>
        <begin position="227"/>
        <end position="249"/>
    </location>
</feature>
<dbReference type="RefSeq" id="XP_008877238.1">
    <property type="nucleotide sequence ID" value="XM_008879016.1"/>
</dbReference>
<proteinExistence type="predicted"/>
<dbReference type="GeneID" id="20089129"/>
<accession>A0A024TIP3</accession>
<evidence type="ECO:0000313" key="2">
    <source>
        <dbReference type="EMBL" id="ETV94035.1"/>
    </source>
</evidence>
<sequence length="263" mass="29460">MASATVLPPVHDAAVHGSRPTTARTLKQASSSWAKRTFKSLFVIPTIRFLLGAAFGLTATVTICFFPFPKGKFMSFACAPLALVFAYLLDKYTHTSVCMSTTAIQVLQGKASFAAAWIVYLGMYFGSSFIINEFHHAIETSPPRDRQYMELVVEKLYFAMNETVSSRLQQTAIVTAFFYGFDHKLIRAVLHVMSFVWLVLLPEMNPAVAMGFFGRTKQLSGEDRARFWVNFAFLVTSSLIFMKVSDILLRGIKALRTPKLKHT</sequence>
<keyword evidence="1" id="KW-0472">Membrane</keyword>
<name>A0A024TIP3_9STRA</name>
<feature type="transmembrane region" description="Helical" evidence="1">
    <location>
        <begin position="111"/>
        <end position="131"/>
    </location>
</feature>
<feature type="transmembrane region" description="Helical" evidence="1">
    <location>
        <begin position="41"/>
        <end position="68"/>
    </location>
</feature>